<dbReference type="Gene3D" id="2.60.40.2220">
    <property type="match status" value="1"/>
</dbReference>
<evidence type="ECO:0000256" key="3">
    <source>
        <dbReference type="ARBA" id="ARBA00022801"/>
    </source>
</evidence>
<evidence type="ECO:0000256" key="4">
    <source>
        <dbReference type="ARBA" id="ARBA00023295"/>
    </source>
</evidence>
<dbReference type="InterPro" id="IPR011330">
    <property type="entry name" value="Glyco_hydro/deAcase_b/a-brl"/>
</dbReference>
<evidence type="ECO:0000313" key="8">
    <source>
        <dbReference type="Proteomes" id="UP000238701"/>
    </source>
</evidence>
<keyword evidence="4" id="KW-0326">Glycosidase</keyword>
<dbReference type="CDD" id="cd10789">
    <property type="entry name" value="GH38N_AMII_ER_cytosolic"/>
    <property type="match status" value="1"/>
</dbReference>
<dbReference type="SUPFAM" id="SSF88688">
    <property type="entry name" value="Families 57/38 glycoside transferase middle domain"/>
    <property type="match status" value="1"/>
</dbReference>
<dbReference type="AlphaFoldDB" id="A0A2U3KCL9"/>
<evidence type="ECO:0000259" key="6">
    <source>
        <dbReference type="SMART" id="SM00872"/>
    </source>
</evidence>
<evidence type="ECO:0000256" key="1">
    <source>
        <dbReference type="ARBA" id="ARBA00009792"/>
    </source>
</evidence>
<proteinExistence type="inferred from homology"/>
<dbReference type="PANTHER" id="PTHR46017">
    <property type="entry name" value="ALPHA-MANNOSIDASE 2C1"/>
    <property type="match status" value="1"/>
</dbReference>
<dbReference type="InterPro" id="IPR027291">
    <property type="entry name" value="Glyco_hydro_38_N_sf"/>
</dbReference>
<dbReference type="GO" id="GO:0046872">
    <property type="term" value="F:metal ion binding"/>
    <property type="evidence" value="ECO:0007669"/>
    <property type="project" value="UniProtKB-KW"/>
</dbReference>
<gene>
    <name evidence="7" type="ORF">SBA1_180033</name>
</gene>
<dbReference type="GO" id="GO:0030246">
    <property type="term" value="F:carbohydrate binding"/>
    <property type="evidence" value="ECO:0007669"/>
    <property type="project" value="InterPro"/>
</dbReference>
<feature type="domain" description="Glycoside hydrolase family 38 central" evidence="6">
    <location>
        <begin position="566"/>
        <end position="643"/>
    </location>
</feature>
<dbReference type="FunFam" id="2.70.98.30:FF:000001">
    <property type="entry name" value="alpha-mannosidase 2C1 isoform X2"/>
    <property type="match status" value="1"/>
</dbReference>
<reference evidence="8" key="1">
    <citation type="submission" date="2018-02" db="EMBL/GenBank/DDBJ databases">
        <authorList>
            <person name="Hausmann B."/>
        </authorList>
    </citation>
    <scope>NUCLEOTIDE SEQUENCE [LARGE SCALE GENOMIC DNA]</scope>
    <source>
        <strain evidence="8">Peat soil MAG SbA1</strain>
    </source>
</reference>
<dbReference type="Pfam" id="PF17677">
    <property type="entry name" value="Glyco_hydro38C2"/>
    <property type="match status" value="1"/>
</dbReference>
<keyword evidence="5" id="KW-0732">Signal</keyword>
<dbReference type="SUPFAM" id="SSF74650">
    <property type="entry name" value="Galactose mutarotase-like"/>
    <property type="match status" value="1"/>
</dbReference>
<dbReference type="InterPro" id="IPR028995">
    <property type="entry name" value="Glyco_hydro_57/38_cen_sf"/>
</dbReference>
<dbReference type="GO" id="GO:0006013">
    <property type="term" value="P:mannose metabolic process"/>
    <property type="evidence" value="ECO:0007669"/>
    <property type="project" value="InterPro"/>
</dbReference>
<dbReference type="InterPro" id="IPR000602">
    <property type="entry name" value="Glyco_hydro_38_N"/>
</dbReference>
<organism evidence="7 8">
    <name type="scientific">Candidatus Sulfotelmatobacter kueseliae</name>
    <dbReference type="NCBI Taxonomy" id="2042962"/>
    <lineage>
        <taxon>Bacteria</taxon>
        <taxon>Pseudomonadati</taxon>
        <taxon>Acidobacteriota</taxon>
        <taxon>Terriglobia</taxon>
        <taxon>Terriglobales</taxon>
        <taxon>Candidatus Korobacteraceae</taxon>
        <taxon>Candidatus Sulfotelmatobacter</taxon>
    </lineage>
</organism>
<dbReference type="InterPro" id="IPR015341">
    <property type="entry name" value="Glyco_hydro_38_cen"/>
</dbReference>
<comment type="similarity">
    <text evidence="1">Belongs to the glycosyl hydrolase 38 family.</text>
</comment>
<dbReference type="SUPFAM" id="SSF88713">
    <property type="entry name" value="Glycoside hydrolase/deacetylase"/>
    <property type="match status" value="1"/>
</dbReference>
<dbReference type="PANTHER" id="PTHR46017:SF1">
    <property type="entry name" value="ALPHA-MANNOSIDASE 2C1"/>
    <property type="match status" value="1"/>
</dbReference>
<dbReference type="OrthoDB" id="9772207at2"/>
<dbReference type="InterPro" id="IPR037094">
    <property type="entry name" value="Glyco_hydro_38_cen_sf"/>
</dbReference>
<sequence length="1111" mass="123259">MRNLLGIIRKRCGWSTRLAAVALGLIAAGICGWTQAGAQTAEQAAQVVKSLHASSQTAVARLGELNRLPADEWRVHPGDLAHGEAPELDDSSWQVVKAGAALSEEAVWFRRWIEVPQDLHGYDLTGTRIWFSFSASANGPMPEIFYFNGRRVALGDDLEPVVLFDKAKPGDKMLVAVKLLHTVDHKTFGGTELKIDFAADRPNPKDLWMEFLNSALLIPSLSKDVPADTATLETAIGEIDLAALRAKDQSGFDASLKRAQAKLDALRPLLQQGTVHMTGNSHIDAAWLWPWTETVDVVKRTFSTALQLMYEYPEYTYSQSAAQYNAWMADKYPQINEEIKQRIKEGRWEIVGGMWVEPDLNMPDGETQVRQLLVGKRWFQKEYGVDVRIGWNPDSFGYSWQMPQIYKKSGMDYFVTQKMAWNDTNQLPFKLFWWESPDGSKVLTYFPHDYANDNLNPVRLSYDFTLAREHAPGMTEMMDLYGIGDHGGGPTRAILDEGVHWTQPGKVALKGEFGTAQSYFTGIEPKLVADPRVWDYDSIAKGYTPPATPPEGKVAVPTWKSEMYFEYHRGVMTTQAKHKQNMRNSEEWALNAEKFASLAWLQGMAYPAGELTEAWKKITFNGFHDLAAGSGIGIIYQEAQRDFDQVRWSTNEISQQAIKTLAAGVDTRVASGMPVVVLNPLAWKRSGPVTIDVQLPAAATGGVAVLDSANRVVPSQIISSEAKTNSYKLLAEVGDVPSLGYKVLHVAAGVKPIASDLSAKGLTLENSALKVTVDRENGCITSLYDKRAKFETLAPGACGAQLQTFKDLPQDYDAWNIDPGTLDHFTAIDHADSVELVEKGPLRGAIRITRSWQSSKFVEEIVLDAGADQVDVVNDIDWHETHVLLKSAFPLAASSNQATYEIPYGSIQRPTTRNNSWEQAQFEVPALRWADLGDGRHGFSLLNNSKYGYDAKDNVLRISLLRSPTWPDPEADRGHHHFTYALYPHAGDWKQAMTVRHGYEYNYPLQAIQVAAHSGSLPTEHAFVTVEPENVVLTALKKAEDSKALIFRVYEWAGKSGDVRIHVPKGAQGATITNLMEKPEGAALELTGETVTAPIHPYEILTVQVSYPNGQ</sequence>
<evidence type="ECO:0000256" key="5">
    <source>
        <dbReference type="SAM" id="SignalP"/>
    </source>
</evidence>
<dbReference type="Gene3D" id="1.20.1270.50">
    <property type="entry name" value="Glycoside hydrolase family 38, central domain"/>
    <property type="match status" value="1"/>
</dbReference>
<feature type="signal peptide" evidence="5">
    <location>
        <begin position="1"/>
        <end position="38"/>
    </location>
</feature>
<evidence type="ECO:0000313" key="7">
    <source>
        <dbReference type="EMBL" id="SPF37405.1"/>
    </source>
</evidence>
<dbReference type="SMART" id="SM00872">
    <property type="entry name" value="Alpha-mann_mid"/>
    <property type="match status" value="1"/>
</dbReference>
<dbReference type="Gene3D" id="3.20.110.10">
    <property type="entry name" value="Glycoside hydrolase 38, N terminal domain"/>
    <property type="match status" value="1"/>
</dbReference>
<dbReference type="InterPro" id="IPR011682">
    <property type="entry name" value="Glyco_hydro_38_C"/>
</dbReference>
<keyword evidence="2" id="KW-0479">Metal-binding</keyword>
<protein>
    <submittedName>
        <fullName evidence="7">Glycosyl hydrolase 38 domain protein</fullName>
    </submittedName>
</protein>
<dbReference type="GO" id="GO:0004559">
    <property type="term" value="F:alpha-mannosidase activity"/>
    <property type="evidence" value="ECO:0007669"/>
    <property type="project" value="InterPro"/>
</dbReference>
<dbReference type="Gene3D" id="2.70.98.30">
    <property type="entry name" value="Golgi alpha-mannosidase II, domain 4"/>
    <property type="match status" value="1"/>
</dbReference>
<dbReference type="Proteomes" id="UP000238701">
    <property type="component" value="Unassembled WGS sequence"/>
</dbReference>
<dbReference type="GO" id="GO:0009313">
    <property type="term" value="P:oligosaccharide catabolic process"/>
    <property type="evidence" value="ECO:0007669"/>
    <property type="project" value="TreeGrafter"/>
</dbReference>
<dbReference type="EMBL" id="OMOD01000090">
    <property type="protein sequence ID" value="SPF37405.1"/>
    <property type="molecule type" value="Genomic_DNA"/>
</dbReference>
<dbReference type="InterPro" id="IPR041147">
    <property type="entry name" value="GH38_C"/>
</dbReference>
<feature type="chain" id="PRO_5015539150" evidence="5">
    <location>
        <begin position="39"/>
        <end position="1111"/>
    </location>
</feature>
<dbReference type="Pfam" id="PF07748">
    <property type="entry name" value="Glyco_hydro_38C"/>
    <property type="match status" value="1"/>
</dbReference>
<accession>A0A2U3KCL9</accession>
<dbReference type="InterPro" id="IPR011013">
    <property type="entry name" value="Gal_mutarotase_sf_dom"/>
</dbReference>
<evidence type="ECO:0000256" key="2">
    <source>
        <dbReference type="ARBA" id="ARBA00022723"/>
    </source>
</evidence>
<name>A0A2U3KCL9_9BACT</name>
<keyword evidence="3 7" id="KW-0378">Hydrolase</keyword>
<dbReference type="Pfam" id="PF01074">
    <property type="entry name" value="Glyco_hydro_38N"/>
    <property type="match status" value="1"/>
</dbReference>
<dbReference type="Pfam" id="PF09261">
    <property type="entry name" value="Alpha-mann_mid"/>
    <property type="match status" value="1"/>
</dbReference>